<dbReference type="RefSeq" id="WP_377246973.1">
    <property type="nucleotide sequence ID" value="NZ_JBHLXP010000005.1"/>
</dbReference>
<evidence type="ECO:0000313" key="1">
    <source>
        <dbReference type="EMBL" id="MFC0050010.1"/>
    </source>
</evidence>
<dbReference type="Proteomes" id="UP001589813">
    <property type="component" value="Unassembled WGS sequence"/>
</dbReference>
<evidence type="ECO:0000313" key="2">
    <source>
        <dbReference type="Proteomes" id="UP001589813"/>
    </source>
</evidence>
<dbReference type="InterPro" id="IPR018642">
    <property type="entry name" value="DUF2066"/>
</dbReference>
<reference evidence="1 2" key="1">
    <citation type="submission" date="2024-09" db="EMBL/GenBank/DDBJ databases">
        <authorList>
            <person name="Sun Q."/>
            <person name="Mori K."/>
        </authorList>
    </citation>
    <scope>NUCLEOTIDE SEQUENCE [LARGE SCALE GENOMIC DNA]</scope>
    <source>
        <strain evidence="1 2">KCTC 23315</strain>
    </source>
</reference>
<dbReference type="EMBL" id="JBHLXP010000005">
    <property type="protein sequence ID" value="MFC0050010.1"/>
    <property type="molecule type" value="Genomic_DNA"/>
</dbReference>
<comment type="caution">
    <text evidence="1">The sequence shown here is derived from an EMBL/GenBank/DDBJ whole genome shotgun (WGS) entry which is preliminary data.</text>
</comment>
<dbReference type="Pfam" id="PF09839">
    <property type="entry name" value="DUF2066"/>
    <property type="match status" value="1"/>
</dbReference>
<sequence>MPDWRLFRKVTGLLSVIVVTFTTPAAELTDLYQATVPANQSQAMWQRQALQAVLLKLTGSTDVQSLPALNDALKNSGQFVVQFQQVQQDGQSQLLVTLDGQKITRLLQSQQIPVWGPRRPDVLLWLTERPVETPQFVLSPDHPLRKALQSQAALFGLSVQFPLFDEADTTLVNEAASWGGDWALLQQASARYQATEVYNLLFDQLTDASGLVQFRLTWQQLQDGAVQSNELINADAMALAQQFCSALAKAQATRYAVRIVAPGASSDSNSLQLTFDGVASLTDLARLRQLFDAMLTVREHSLVQYSAGQAVLKLQLSASNEEFYRALSLVRELTPQPDAAAPGTIVDQASVPGSVAEPALSDAEAAMEAALGDPSVAVSDNTAATTVTDVSATTPVLPAETMQSGQSSVTAALQISTRYLFRRQ</sequence>
<protein>
    <submittedName>
        <fullName evidence="1">DUF2066 domain-containing protein</fullName>
    </submittedName>
</protein>
<proteinExistence type="predicted"/>
<gene>
    <name evidence="1" type="ORF">ACFFJP_17040</name>
</gene>
<name>A0ABV6BGL7_9GAMM</name>
<organism evidence="1 2">
    <name type="scientific">Rheinheimera tilapiae</name>
    <dbReference type="NCBI Taxonomy" id="875043"/>
    <lineage>
        <taxon>Bacteria</taxon>
        <taxon>Pseudomonadati</taxon>
        <taxon>Pseudomonadota</taxon>
        <taxon>Gammaproteobacteria</taxon>
        <taxon>Chromatiales</taxon>
        <taxon>Chromatiaceae</taxon>
        <taxon>Rheinheimera</taxon>
    </lineage>
</organism>
<keyword evidence="2" id="KW-1185">Reference proteome</keyword>
<accession>A0ABV6BGL7</accession>